<feature type="domain" description="VOC" evidence="1">
    <location>
        <begin position="136"/>
        <end position="251"/>
    </location>
</feature>
<dbReference type="InterPro" id="IPR029068">
    <property type="entry name" value="Glyas_Bleomycin-R_OHBP_Dase"/>
</dbReference>
<feature type="domain" description="VOC" evidence="1">
    <location>
        <begin position="7"/>
        <end position="122"/>
    </location>
</feature>
<evidence type="ECO:0000313" key="3">
    <source>
        <dbReference type="Proteomes" id="UP001183388"/>
    </source>
</evidence>
<dbReference type="EMBL" id="JAVREN010000011">
    <property type="protein sequence ID" value="MDT0307418.1"/>
    <property type="molecule type" value="Genomic_DNA"/>
</dbReference>
<dbReference type="Pfam" id="PF00903">
    <property type="entry name" value="Glyoxalase"/>
    <property type="match status" value="1"/>
</dbReference>
<dbReference type="Gene3D" id="3.10.180.10">
    <property type="entry name" value="2,3-Dihydroxybiphenyl 1,2-Dioxygenase, domain 1"/>
    <property type="match status" value="2"/>
</dbReference>
<dbReference type="RefSeq" id="WP_311630363.1">
    <property type="nucleotide sequence ID" value="NZ_JAVREN010000011.1"/>
</dbReference>
<comment type="caution">
    <text evidence="2">The sequence shown here is derived from an EMBL/GenBank/DDBJ whole genome shotgun (WGS) entry which is preliminary data.</text>
</comment>
<dbReference type="CDD" id="cd07247">
    <property type="entry name" value="SgaA_N_like"/>
    <property type="match status" value="2"/>
</dbReference>
<protein>
    <submittedName>
        <fullName evidence="2">VOC family protein</fullName>
    </submittedName>
</protein>
<dbReference type="PANTHER" id="PTHR33993:SF10">
    <property type="entry name" value="CONSERVED PROTEIN"/>
    <property type="match status" value="1"/>
</dbReference>
<name>A0ABU2L881_9ACTN</name>
<sequence length="262" mass="27805">MAGFAEGVPCWTDATVPDVTAGKRFYGELFGWSFAEGQEEYGGYAQAFSDGKAVGALAPQMAGQDVPPAWTLYFATPNVRAAADRVRGHGGQVLTEPMEVGDLGSMALAADPAGALFGVWQAGRHRGFEKQGEAGAYCWAEIVTRDPEAADAFYPDVFPYEVRQAAGSHGAYKVWKVDGEPVSGRLRMPEGAPARTPSHAEVYFGVEDCDAAAERVDRLGGRVLAEPADSPYGRYAPVVDPQGVAFTVIDPGRTSGQVPELV</sequence>
<dbReference type="Pfam" id="PF18029">
    <property type="entry name" value="Glyoxalase_6"/>
    <property type="match status" value="1"/>
</dbReference>
<dbReference type="InterPro" id="IPR004360">
    <property type="entry name" value="Glyas_Fos-R_dOase_dom"/>
</dbReference>
<organism evidence="2 3">
    <name type="scientific">Streptomyces boetiae</name>
    <dbReference type="NCBI Taxonomy" id="3075541"/>
    <lineage>
        <taxon>Bacteria</taxon>
        <taxon>Bacillati</taxon>
        <taxon>Actinomycetota</taxon>
        <taxon>Actinomycetes</taxon>
        <taxon>Kitasatosporales</taxon>
        <taxon>Streptomycetaceae</taxon>
        <taxon>Streptomyces</taxon>
    </lineage>
</organism>
<evidence type="ECO:0000259" key="1">
    <source>
        <dbReference type="PROSITE" id="PS51819"/>
    </source>
</evidence>
<reference evidence="3" key="1">
    <citation type="submission" date="2023-07" db="EMBL/GenBank/DDBJ databases">
        <title>30 novel species of actinomycetes from the DSMZ collection.</title>
        <authorList>
            <person name="Nouioui I."/>
        </authorList>
    </citation>
    <scope>NUCLEOTIDE SEQUENCE [LARGE SCALE GENOMIC DNA]</scope>
    <source>
        <strain evidence="3">DSM 44917</strain>
    </source>
</reference>
<dbReference type="InterPro" id="IPR041581">
    <property type="entry name" value="Glyoxalase_6"/>
</dbReference>
<evidence type="ECO:0000313" key="2">
    <source>
        <dbReference type="EMBL" id="MDT0307418.1"/>
    </source>
</evidence>
<dbReference type="PANTHER" id="PTHR33993">
    <property type="entry name" value="GLYOXALASE-RELATED"/>
    <property type="match status" value="1"/>
</dbReference>
<gene>
    <name evidence="2" type="ORF">RM780_10630</name>
</gene>
<keyword evidence="3" id="KW-1185">Reference proteome</keyword>
<proteinExistence type="predicted"/>
<dbReference type="InterPro" id="IPR037523">
    <property type="entry name" value="VOC_core"/>
</dbReference>
<dbReference type="Proteomes" id="UP001183388">
    <property type="component" value="Unassembled WGS sequence"/>
</dbReference>
<accession>A0ABU2L881</accession>
<dbReference type="PROSITE" id="PS51819">
    <property type="entry name" value="VOC"/>
    <property type="match status" value="2"/>
</dbReference>
<dbReference type="InterPro" id="IPR052164">
    <property type="entry name" value="Anthracycline_SecMetBiosynth"/>
</dbReference>
<dbReference type="SUPFAM" id="SSF54593">
    <property type="entry name" value="Glyoxalase/Bleomycin resistance protein/Dihydroxybiphenyl dioxygenase"/>
    <property type="match status" value="2"/>
</dbReference>